<reference evidence="2 3" key="1">
    <citation type="submission" date="2018-10" db="EMBL/GenBank/DDBJ databases">
        <title>Draft genome sequence of the microsporidian Tubulinosema ratisbonensis.</title>
        <authorList>
            <person name="Polonais V."/>
            <person name="Peyretaillade E."/>
            <person name="Niehus S."/>
            <person name="Wawrzyniak I."/>
            <person name="Franchet A."/>
            <person name="Gaspin C."/>
            <person name="Reichstadt M."/>
            <person name="Belser C."/>
            <person name="Labadie K."/>
            <person name="Delbac F."/>
            <person name="Ferrandon D."/>
        </authorList>
    </citation>
    <scope>NUCLEOTIDE SEQUENCE [LARGE SCALE GENOMIC DNA]</scope>
    <source>
        <strain evidence="2 3">Franzen</strain>
    </source>
</reference>
<sequence>MPKTIRKLNLTNTKCNKISVNRNLEESYSDNHELLTHSYFLIDEIFFTTFIQYFVVVSLNFISPIYFNLLFLILYLLCLLFYIYNYGNSYKFYCILAKTTNIIENISCVFYLFMNNVGIINFFKLIYIIVSKIKNKNSVLFYEVYFLIQFIFILINLWHIVYKIFAPTIFRSNSCQFERKQKYQSAIKRLLMLFILIWARNLCNFFKYNSSFYLLIFIGLYLVIGYLLPSIFINRSLCKNQTRIENMRRGCEKIISLVVFCCLFETEYFLMLNNTDGIFSFFFF</sequence>
<dbReference type="VEuPathDB" id="MicrosporidiaDB:TUBRATIS_23920"/>
<feature type="transmembrane region" description="Helical" evidence="1">
    <location>
        <begin position="65"/>
        <end position="87"/>
    </location>
</feature>
<keyword evidence="1" id="KW-0812">Transmembrane</keyword>
<feature type="transmembrane region" description="Helical" evidence="1">
    <location>
        <begin position="212"/>
        <end position="233"/>
    </location>
</feature>
<proteinExistence type="predicted"/>
<accession>A0A437AJ39</accession>
<evidence type="ECO:0000256" key="1">
    <source>
        <dbReference type="SAM" id="Phobius"/>
    </source>
</evidence>
<keyword evidence="3" id="KW-1185">Reference proteome</keyword>
<dbReference type="Proteomes" id="UP000282876">
    <property type="component" value="Unassembled WGS sequence"/>
</dbReference>
<feature type="transmembrane region" description="Helical" evidence="1">
    <location>
        <begin position="186"/>
        <end position="206"/>
    </location>
</feature>
<feature type="transmembrane region" description="Helical" evidence="1">
    <location>
        <begin position="254"/>
        <end position="272"/>
    </location>
</feature>
<evidence type="ECO:0000313" key="2">
    <source>
        <dbReference type="EMBL" id="RVD91164.1"/>
    </source>
</evidence>
<keyword evidence="1" id="KW-0472">Membrane</keyword>
<name>A0A437AJ39_9MICR</name>
<evidence type="ECO:0000313" key="3">
    <source>
        <dbReference type="Proteomes" id="UP000282876"/>
    </source>
</evidence>
<dbReference type="EMBL" id="RCSS01000624">
    <property type="protein sequence ID" value="RVD91164.1"/>
    <property type="molecule type" value="Genomic_DNA"/>
</dbReference>
<comment type="caution">
    <text evidence="2">The sequence shown here is derived from an EMBL/GenBank/DDBJ whole genome shotgun (WGS) entry which is preliminary data.</text>
</comment>
<feature type="transmembrane region" description="Helical" evidence="1">
    <location>
        <begin position="142"/>
        <end position="165"/>
    </location>
</feature>
<keyword evidence="1" id="KW-1133">Transmembrane helix</keyword>
<dbReference type="AlphaFoldDB" id="A0A437AJ39"/>
<organism evidence="2 3">
    <name type="scientific">Tubulinosema ratisbonensis</name>
    <dbReference type="NCBI Taxonomy" id="291195"/>
    <lineage>
        <taxon>Eukaryota</taxon>
        <taxon>Fungi</taxon>
        <taxon>Fungi incertae sedis</taxon>
        <taxon>Microsporidia</taxon>
        <taxon>Tubulinosematoidea</taxon>
        <taxon>Tubulinosematidae</taxon>
        <taxon>Tubulinosema</taxon>
    </lineage>
</organism>
<gene>
    <name evidence="2" type="ORF">TUBRATIS_23920</name>
</gene>
<protein>
    <submittedName>
        <fullName evidence="2">Uncharacterized protein</fullName>
    </submittedName>
</protein>
<feature type="transmembrane region" description="Helical" evidence="1">
    <location>
        <begin position="39"/>
        <end position="59"/>
    </location>
</feature>
<feature type="transmembrane region" description="Helical" evidence="1">
    <location>
        <begin position="108"/>
        <end position="130"/>
    </location>
</feature>